<evidence type="ECO:0000259" key="1">
    <source>
        <dbReference type="Pfam" id="PF18347"/>
    </source>
</evidence>
<protein>
    <submittedName>
        <fullName evidence="3">Uncharacterized protein</fullName>
    </submittedName>
</protein>
<evidence type="ECO:0000313" key="3">
    <source>
        <dbReference type="EMBL" id="TCK83480.1"/>
    </source>
</evidence>
<name>A0A4R1LY23_9SPHI</name>
<accession>A0A4R1LY23</accession>
<dbReference type="EMBL" id="SMGO01000002">
    <property type="protein sequence ID" value="TCK83480.1"/>
    <property type="molecule type" value="Genomic_DNA"/>
</dbReference>
<evidence type="ECO:0000313" key="4">
    <source>
        <dbReference type="Proteomes" id="UP000294616"/>
    </source>
</evidence>
<dbReference type="Pfam" id="PF18347">
    <property type="entry name" value="DUF5606"/>
    <property type="match status" value="1"/>
</dbReference>
<dbReference type="InterPro" id="IPR049281">
    <property type="entry name" value="BVU_3817-like_C_sf"/>
</dbReference>
<comment type="caution">
    <text evidence="3">The sequence shown here is derived from an EMBL/GenBank/DDBJ whole genome shotgun (WGS) entry which is preliminary data.</text>
</comment>
<feature type="domain" description="DUF6852" evidence="2">
    <location>
        <begin position="53"/>
        <end position="119"/>
    </location>
</feature>
<dbReference type="Pfam" id="PF21186">
    <property type="entry name" value="DUF6852"/>
    <property type="match status" value="1"/>
</dbReference>
<gene>
    <name evidence="3" type="ORF">C8N28_2081</name>
</gene>
<dbReference type="Gene3D" id="2.30.30.730">
    <property type="match status" value="1"/>
</dbReference>
<keyword evidence="4" id="KW-1185">Reference proteome</keyword>
<dbReference type="InterPro" id="IPR049282">
    <property type="entry name" value="BVU_3817_N_sf"/>
</dbReference>
<dbReference type="InterPro" id="IPR041218">
    <property type="entry name" value="DUF5606"/>
</dbReference>
<dbReference type="Proteomes" id="UP000294616">
    <property type="component" value="Unassembled WGS sequence"/>
</dbReference>
<reference evidence="3 4" key="1">
    <citation type="submission" date="2019-03" db="EMBL/GenBank/DDBJ databases">
        <title>Genomic Encyclopedia of Archaeal and Bacterial Type Strains, Phase II (KMG-II): from individual species to whole genera.</title>
        <authorList>
            <person name="Goeker M."/>
        </authorList>
    </citation>
    <scope>NUCLEOTIDE SEQUENCE [LARGE SCALE GENOMIC DNA]</scope>
    <source>
        <strain evidence="3 4">DSM 22554</strain>
    </source>
</reference>
<evidence type="ECO:0000259" key="2">
    <source>
        <dbReference type="Pfam" id="PF21186"/>
    </source>
</evidence>
<proteinExistence type="predicted"/>
<dbReference type="AlphaFoldDB" id="A0A4R1LY23"/>
<dbReference type="Gene3D" id="1.10.10.1650">
    <property type="match status" value="1"/>
</dbReference>
<organism evidence="3 4">
    <name type="scientific">Albibacterium bauzanense</name>
    <dbReference type="NCBI Taxonomy" id="653929"/>
    <lineage>
        <taxon>Bacteria</taxon>
        <taxon>Pseudomonadati</taxon>
        <taxon>Bacteroidota</taxon>
        <taxon>Sphingobacteriia</taxon>
        <taxon>Sphingobacteriales</taxon>
        <taxon>Sphingobacteriaceae</taxon>
        <taxon>Albibacterium</taxon>
    </lineage>
</organism>
<feature type="domain" description="DUF5606" evidence="1">
    <location>
        <begin position="3"/>
        <end position="50"/>
    </location>
</feature>
<dbReference type="InterPro" id="IPR049280">
    <property type="entry name" value="DUF6852"/>
</dbReference>
<dbReference type="RefSeq" id="WP_132224500.1">
    <property type="nucleotide sequence ID" value="NZ_SMGO01000002.1"/>
</dbReference>
<dbReference type="OrthoDB" id="675198at2"/>
<sequence>MNLRGIVAVSGKPGLFKLVGQNKAGYVLESLDAQKIKTVVSLSANKMASLEDITIFGDEDDIRLPDVFEQMKSEENLPDVKTATGSDLRDFFRVVAPHHDETRVYSSDIKKIVSWFKILKELPLFHEEAPEPLDAGREKAASEE</sequence>